<reference evidence="8" key="1">
    <citation type="submission" date="2016-10" db="EMBL/GenBank/DDBJ databases">
        <authorList>
            <person name="Varghese N."/>
        </authorList>
    </citation>
    <scope>NUCLEOTIDE SEQUENCE [LARGE SCALE GENOMIC DNA]</scope>
    <source>
        <strain evidence="8">DSM 24868</strain>
    </source>
</reference>
<evidence type="ECO:0000256" key="1">
    <source>
        <dbReference type="ARBA" id="ARBA00004141"/>
    </source>
</evidence>
<feature type="domain" description="GtrA/DPMS transmembrane" evidence="6">
    <location>
        <begin position="7"/>
        <end position="128"/>
    </location>
</feature>
<dbReference type="NCBIfam" id="NF037976">
    <property type="entry name" value="gtrA_1"/>
    <property type="match status" value="1"/>
</dbReference>
<dbReference type="eggNOG" id="COG2246">
    <property type="taxonomic scope" value="Bacteria"/>
</dbReference>
<dbReference type="Proteomes" id="UP000183315">
    <property type="component" value="Unassembled WGS sequence"/>
</dbReference>
<feature type="transmembrane region" description="Helical" evidence="5">
    <location>
        <begin position="35"/>
        <end position="53"/>
    </location>
</feature>
<feature type="transmembrane region" description="Helical" evidence="5">
    <location>
        <begin position="73"/>
        <end position="90"/>
    </location>
</feature>
<gene>
    <name evidence="7" type="ORF">SAMN05421637_1711</name>
</gene>
<sequence length="137" mass="14998">MSVALLYALFAAIATAVNIGTQALVDAALVHDLDLYIALVIGTVAGLVCKYLLDKRWIFGFAARSRAHEARTFVIYATFSVVTTVIFWGTELMFEAIWGTDRMRYLGGALGLALGYASKYFLDKRITFASTERSAVA</sequence>
<dbReference type="Pfam" id="PF04138">
    <property type="entry name" value="GtrA_DPMS_TM"/>
    <property type="match status" value="1"/>
</dbReference>
<feature type="transmembrane region" description="Helical" evidence="5">
    <location>
        <begin position="102"/>
        <end position="122"/>
    </location>
</feature>
<evidence type="ECO:0000256" key="3">
    <source>
        <dbReference type="ARBA" id="ARBA00022989"/>
    </source>
</evidence>
<dbReference type="GO" id="GO:0016020">
    <property type="term" value="C:membrane"/>
    <property type="evidence" value="ECO:0007669"/>
    <property type="project" value="UniProtKB-SubCell"/>
</dbReference>
<keyword evidence="8" id="KW-1185">Reference proteome</keyword>
<protein>
    <submittedName>
        <fullName evidence="7">GtrA-like protein</fullName>
    </submittedName>
</protein>
<evidence type="ECO:0000313" key="7">
    <source>
        <dbReference type="EMBL" id="SEJ39868.1"/>
    </source>
</evidence>
<proteinExistence type="predicted"/>
<dbReference type="InterPro" id="IPR007267">
    <property type="entry name" value="GtrA_DPMS_TM"/>
</dbReference>
<comment type="subcellular location">
    <subcellularLocation>
        <location evidence="1">Membrane</location>
        <topology evidence="1">Multi-pass membrane protein</topology>
    </subcellularLocation>
</comment>
<evidence type="ECO:0000256" key="4">
    <source>
        <dbReference type="ARBA" id="ARBA00023136"/>
    </source>
</evidence>
<keyword evidence="2 5" id="KW-0812">Transmembrane</keyword>
<evidence type="ECO:0000313" key="8">
    <source>
        <dbReference type="Proteomes" id="UP000183315"/>
    </source>
</evidence>
<dbReference type="GO" id="GO:0000271">
    <property type="term" value="P:polysaccharide biosynthetic process"/>
    <property type="evidence" value="ECO:0007669"/>
    <property type="project" value="InterPro"/>
</dbReference>
<dbReference type="RefSeq" id="WP_042213609.1">
    <property type="nucleotide sequence ID" value="NZ_BBLU01000004.1"/>
</dbReference>
<dbReference type="EMBL" id="FNZI01000003">
    <property type="protein sequence ID" value="SEJ39868.1"/>
    <property type="molecule type" value="Genomic_DNA"/>
</dbReference>
<dbReference type="OrthoDB" id="565050at2"/>
<name>A0A1H6YF04_9MICO</name>
<evidence type="ECO:0000256" key="5">
    <source>
        <dbReference type="SAM" id="Phobius"/>
    </source>
</evidence>
<organism evidence="7 8">
    <name type="scientific">Demequina mangrovi</name>
    <dbReference type="NCBI Taxonomy" id="1043493"/>
    <lineage>
        <taxon>Bacteria</taxon>
        <taxon>Bacillati</taxon>
        <taxon>Actinomycetota</taxon>
        <taxon>Actinomycetes</taxon>
        <taxon>Micrococcales</taxon>
        <taxon>Demequinaceae</taxon>
        <taxon>Demequina</taxon>
    </lineage>
</organism>
<evidence type="ECO:0000259" key="6">
    <source>
        <dbReference type="Pfam" id="PF04138"/>
    </source>
</evidence>
<evidence type="ECO:0000256" key="2">
    <source>
        <dbReference type="ARBA" id="ARBA00022692"/>
    </source>
</evidence>
<accession>A0A1H6YF04</accession>
<keyword evidence="3 5" id="KW-1133">Transmembrane helix</keyword>
<keyword evidence="4 5" id="KW-0472">Membrane</keyword>
<dbReference type="AlphaFoldDB" id="A0A1H6YF04"/>
<dbReference type="STRING" id="1043493.SAMN05421637_1711"/>